<evidence type="ECO:0000256" key="5">
    <source>
        <dbReference type="SAM" id="Phobius"/>
    </source>
</evidence>
<dbReference type="VEuPathDB" id="FungiDB:Z519_00666"/>
<dbReference type="AlphaFoldDB" id="A0A0D2I000"/>
<evidence type="ECO:0000259" key="6">
    <source>
        <dbReference type="Pfam" id="PF01284"/>
    </source>
</evidence>
<dbReference type="InterPro" id="IPR008253">
    <property type="entry name" value="Marvel"/>
</dbReference>
<dbReference type="GeneID" id="27693594"/>
<feature type="transmembrane region" description="Helical" evidence="5">
    <location>
        <begin position="76"/>
        <end position="97"/>
    </location>
</feature>
<accession>A0A0D2I000</accession>
<dbReference type="RefSeq" id="XP_016625672.1">
    <property type="nucleotide sequence ID" value="XM_016758423.1"/>
</dbReference>
<keyword evidence="3 5" id="KW-1133">Transmembrane helix</keyword>
<dbReference type="GO" id="GO:0016020">
    <property type="term" value="C:membrane"/>
    <property type="evidence" value="ECO:0007669"/>
    <property type="project" value="UniProtKB-SubCell"/>
</dbReference>
<evidence type="ECO:0000256" key="3">
    <source>
        <dbReference type="ARBA" id="ARBA00022989"/>
    </source>
</evidence>
<dbReference type="Pfam" id="PF01284">
    <property type="entry name" value="MARVEL"/>
    <property type="match status" value="1"/>
</dbReference>
<proteinExistence type="predicted"/>
<feature type="transmembrane region" description="Helical" evidence="5">
    <location>
        <begin position="43"/>
        <end position="64"/>
    </location>
</feature>
<comment type="subcellular location">
    <subcellularLocation>
        <location evidence="1">Membrane</location>
        <topology evidence="1">Multi-pass membrane protein</topology>
    </subcellularLocation>
</comment>
<evidence type="ECO:0000256" key="1">
    <source>
        <dbReference type="ARBA" id="ARBA00004141"/>
    </source>
</evidence>
<evidence type="ECO:0000256" key="4">
    <source>
        <dbReference type="ARBA" id="ARBA00023136"/>
    </source>
</evidence>
<feature type="domain" description="MARVEL" evidence="6">
    <location>
        <begin position="3"/>
        <end position="134"/>
    </location>
</feature>
<keyword evidence="2 5" id="KW-0812">Transmembrane</keyword>
<sequence>MFISPVLILRIVQGVLAFIAMALGATVANVLNTHTPALDVPAGVVFFVFAAVFTMLVTVPYTVLTPRYFPALAHPFAMLAAEATTSIFWLAGFAAVADRLRRSDICEVGACSSAKGSVVVGVFEFILFGITAFFAFSHIFLGGRFSGNRTQNKQVQVHRSWAGAERV</sequence>
<reference evidence="7" key="1">
    <citation type="submission" date="2015-01" db="EMBL/GenBank/DDBJ databases">
        <title>The Genome Sequence of Cladophialophora bantiana CBS 173.52.</title>
        <authorList>
            <consortium name="The Broad Institute Genomics Platform"/>
            <person name="Cuomo C."/>
            <person name="de Hoog S."/>
            <person name="Gorbushina A."/>
            <person name="Stielow B."/>
            <person name="Teixiera M."/>
            <person name="Abouelleil A."/>
            <person name="Chapman S.B."/>
            <person name="Priest M."/>
            <person name="Young S.K."/>
            <person name="Wortman J."/>
            <person name="Nusbaum C."/>
            <person name="Birren B."/>
        </authorList>
    </citation>
    <scope>NUCLEOTIDE SEQUENCE [LARGE SCALE GENOMIC DNA]</scope>
    <source>
        <strain evidence="7">CBS 173.52</strain>
    </source>
</reference>
<dbReference type="PANTHER" id="PTHR37451:SF1">
    <property type="entry name" value="MARVEL DOMAIN-CONTAINING PROTEIN"/>
    <property type="match status" value="1"/>
</dbReference>
<dbReference type="PANTHER" id="PTHR37451">
    <property type="entry name" value="MARVEL DOMAIN"/>
    <property type="match status" value="1"/>
</dbReference>
<protein>
    <recommendedName>
        <fullName evidence="6">MARVEL domain-containing protein</fullName>
    </recommendedName>
</protein>
<keyword evidence="4 5" id="KW-0472">Membrane</keyword>
<evidence type="ECO:0000256" key="2">
    <source>
        <dbReference type="ARBA" id="ARBA00022692"/>
    </source>
</evidence>
<evidence type="ECO:0000313" key="7">
    <source>
        <dbReference type="EMBL" id="KIW99003.1"/>
    </source>
</evidence>
<organism evidence="7">
    <name type="scientific">Cladophialophora bantiana (strain ATCC 10958 / CBS 173.52 / CDC B-1940 / NIH 8579)</name>
    <name type="common">Xylohypha bantiana</name>
    <dbReference type="NCBI Taxonomy" id="1442370"/>
    <lineage>
        <taxon>Eukaryota</taxon>
        <taxon>Fungi</taxon>
        <taxon>Dikarya</taxon>
        <taxon>Ascomycota</taxon>
        <taxon>Pezizomycotina</taxon>
        <taxon>Eurotiomycetes</taxon>
        <taxon>Chaetothyriomycetidae</taxon>
        <taxon>Chaetothyriales</taxon>
        <taxon>Herpotrichiellaceae</taxon>
        <taxon>Cladophialophora</taxon>
    </lineage>
</organism>
<feature type="transmembrane region" description="Helical" evidence="5">
    <location>
        <begin position="117"/>
        <end position="141"/>
    </location>
</feature>
<dbReference type="EMBL" id="KN846980">
    <property type="protein sequence ID" value="KIW99003.1"/>
    <property type="molecule type" value="Genomic_DNA"/>
</dbReference>
<dbReference type="OrthoDB" id="2117453at2759"/>
<dbReference type="HOGENOM" id="CLU_109915_1_0_1"/>
<gene>
    <name evidence="7" type="ORF">Z519_00666</name>
</gene>
<name>A0A0D2I000_CLAB1</name>
<feature type="transmembrane region" description="Helical" evidence="5">
    <location>
        <begin position="7"/>
        <end position="31"/>
    </location>
</feature>